<evidence type="ECO:0000313" key="2">
    <source>
        <dbReference type="Proteomes" id="UP000523007"/>
    </source>
</evidence>
<accession>A0A7W7RMK9</accession>
<comment type="caution">
    <text evidence="1">The sequence shown here is derived from an EMBL/GenBank/DDBJ whole genome shotgun (WGS) entry which is preliminary data.</text>
</comment>
<dbReference type="AlphaFoldDB" id="A0A7W7RMK9"/>
<proteinExistence type="predicted"/>
<gene>
    <name evidence="1" type="ORF">F4561_005178</name>
</gene>
<evidence type="ECO:0008006" key="3">
    <source>
        <dbReference type="Google" id="ProtNLM"/>
    </source>
</evidence>
<keyword evidence="2" id="KW-1185">Reference proteome</keyword>
<name>A0A7W7RMK9_9ACTN</name>
<protein>
    <recommendedName>
        <fullName evidence="3">AraC family transcriptional regulator</fullName>
    </recommendedName>
</protein>
<reference evidence="1 2" key="1">
    <citation type="submission" date="2020-08" db="EMBL/GenBank/DDBJ databases">
        <title>Sequencing the genomes of 1000 actinobacteria strains.</title>
        <authorList>
            <person name="Klenk H.-P."/>
        </authorList>
    </citation>
    <scope>NUCLEOTIDE SEQUENCE [LARGE SCALE GENOMIC DNA]</scope>
    <source>
        <strain evidence="1 2">DSM 102030</strain>
    </source>
</reference>
<dbReference type="Proteomes" id="UP000523007">
    <property type="component" value="Unassembled WGS sequence"/>
</dbReference>
<sequence length="34" mass="3743">MNGSHTSTFLRVVGASPARYRAEERRREPALVGA</sequence>
<organism evidence="1 2">
    <name type="scientific">Lipingzhangella halophila</name>
    <dbReference type="NCBI Taxonomy" id="1783352"/>
    <lineage>
        <taxon>Bacteria</taxon>
        <taxon>Bacillati</taxon>
        <taxon>Actinomycetota</taxon>
        <taxon>Actinomycetes</taxon>
        <taxon>Streptosporangiales</taxon>
        <taxon>Nocardiopsidaceae</taxon>
        <taxon>Lipingzhangella</taxon>
    </lineage>
</organism>
<dbReference type="EMBL" id="JACHJT010000001">
    <property type="protein sequence ID" value="MBB4934358.1"/>
    <property type="molecule type" value="Genomic_DNA"/>
</dbReference>
<evidence type="ECO:0000313" key="1">
    <source>
        <dbReference type="EMBL" id="MBB4934358.1"/>
    </source>
</evidence>